<protein>
    <submittedName>
        <fullName evidence="6">TIGR03619 family F420-dependent LLM class oxidoreductase</fullName>
        <ecNumber evidence="6">1.-.-.-</ecNumber>
    </submittedName>
</protein>
<keyword evidence="3 6" id="KW-0560">Oxidoreductase</keyword>
<sequence length="289" mass="32529">MKFYISTAFLPTAEVIEIARAADELGYHGLGIPDHVVDFEEMVTPYPYTEDGARRWDRFTDWPDPWVLIGSLAQCTSRLRFVNTVYVAALRDPFTAAKAIGTASVLSGGRVELGLGVGWSRDEFELMGARFEGRGRRTDEMVELMKSLWTPGWTEFDGESYSVPRVEMSPTPPRIPILIGGLSDRAFHRAAQHDGWIGDLMTTDEAITTTVRLQELREQYGRTGTDFSIIAPLTDAFTTDHYRYAEAAGITHILTMPWLLYSGGDVSTEQKIVDLKRFRDDVLVHWPTT</sequence>
<dbReference type="InterPro" id="IPR050172">
    <property type="entry name" value="SsuD_RutA_monooxygenase"/>
</dbReference>
<dbReference type="SUPFAM" id="SSF51679">
    <property type="entry name" value="Bacterial luciferase-like"/>
    <property type="match status" value="1"/>
</dbReference>
<keyword evidence="1" id="KW-0285">Flavoprotein</keyword>
<accession>A0ABT4MW62</accession>
<dbReference type="InterPro" id="IPR011251">
    <property type="entry name" value="Luciferase-like_dom"/>
</dbReference>
<keyword evidence="4" id="KW-0503">Monooxygenase</keyword>
<dbReference type="Gene3D" id="3.20.20.30">
    <property type="entry name" value="Luciferase-like domain"/>
    <property type="match status" value="1"/>
</dbReference>
<proteinExistence type="predicted"/>
<feature type="domain" description="Luciferase-like" evidence="5">
    <location>
        <begin position="12"/>
        <end position="240"/>
    </location>
</feature>
<dbReference type="GO" id="GO:0016491">
    <property type="term" value="F:oxidoreductase activity"/>
    <property type="evidence" value="ECO:0007669"/>
    <property type="project" value="UniProtKB-KW"/>
</dbReference>
<comment type="caution">
    <text evidence="6">The sequence shown here is derived from an EMBL/GenBank/DDBJ whole genome shotgun (WGS) entry which is preliminary data.</text>
</comment>
<dbReference type="PANTHER" id="PTHR42847:SF4">
    <property type="entry name" value="ALKANESULFONATE MONOOXYGENASE-RELATED"/>
    <property type="match status" value="1"/>
</dbReference>
<organism evidence="6 7">
    <name type="scientific">Gordonia rubripertincta</name>
    <name type="common">Rhodococcus corallinus</name>
    <dbReference type="NCBI Taxonomy" id="36822"/>
    <lineage>
        <taxon>Bacteria</taxon>
        <taxon>Bacillati</taxon>
        <taxon>Actinomycetota</taxon>
        <taxon>Actinomycetes</taxon>
        <taxon>Mycobacteriales</taxon>
        <taxon>Gordoniaceae</taxon>
        <taxon>Gordonia</taxon>
    </lineage>
</organism>
<dbReference type="EC" id="1.-.-.-" evidence="6"/>
<gene>
    <name evidence="6" type="ORF">O4213_14715</name>
</gene>
<dbReference type="Pfam" id="PF00296">
    <property type="entry name" value="Bac_luciferase"/>
    <property type="match status" value="1"/>
</dbReference>
<reference evidence="6" key="1">
    <citation type="submission" date="2022-12" db="EMBL/GenBank/DDBJ databases">
        <authorList>
            <person name="Krivoruchko A.V."/>
            <person name="Elkin A."/>
        </authorList>
    </citation>
    <scope>NUCLEOTIDE SEQUENCE</scope>
    <source>
        <strain evidence="6">IEGM 1388</strain>
    </source>
</reference>
<evidence type="ECO:0000256" key="1">
    <source>
        <dbReference type="ARBA" id="ARBA00022630"/>
    </source>
</evidence>
<dbReference type="RefSeq" id="WP_301572008.1">
    <property type="nucleotide sequence ID" value="NZ_JAPWIE010000004.1"/>
</dbReference>
<evidence type="ECO:0000256" key="3">
    <source>
        <dbReference type="ARBA" id="ARBA00023002"/>
    </source>
</evidence>
<dbReference type="EMBL" id="JAPWIE010000004">
    <property type="protein sequence ID" value="MCZ4551240.1"/>
    <property type="molecule type" value="Genomic_DNA"/>
</dbReference>
<keyword evidence="2" id="KW-0288">FMN</keyword>
<dbReference type="NCBIfam" id="TIGR03619">
    <property type="entry name" value="F420_Rv2161c"/>
    <property type="match status" value="1"/>
</dbReference>
<evidence type="ECO:0000259" key="5">
    <source>
        <dbReference type="Pfam" id="PF00296"/>
    </source>
</evidence>
<evidence type="ECO:0000256" key="2">
    <source>
        <dbReference type="ARBA" id="ARBA00022643"/>
    </source>
</evidence>
<dbReference type="PANTHER" id="PTHR42847">
    <property type="entry name" value="ALKANESULFONATE MONOOXYGENASE"/>
    <property type="match status" value="1"/>
</dbReference>
<evidence type="ECO:0000256" key="4">
    <source>
        <dbReference type="ARBA" id="ARBA00023033"/>
    </source>
</evidence>
<evidence type="ECO:0000313" key="7">
    <source>
        <dbReference type="Proteomes" id="UP001067235"/>
    </source>
</evidence>
<dbReference type="Proteomes" id="UP001067235">
    <property type="component" value="Unassembled WGS sequence"/>
</dbReference>
<keyword evidence="7" id="KW-1185">Reference proteome</keyword>
<name>A0ABT4MW62_GORRU</name>
<dbReference type="InterPro" id="IPR036661">
    <property type="entry name" value="Luciferase-like_sf"/>
</dbReference>
<dbReference type="InterPro" id="IPR019921">
    <property type="entry name" value="Lucif-like_OxRdtase_Rv2161c"/>
</dbReference>
<evidence type="ECO:0000313" key="6">
    <source>
        <dbReference type="EMBL" id="MCZ4551240.1"/>
    </source>
</evidence>